<evidence type="ECO:0000256" key="7">
    <source>
        <dbReference type="ARBA" id="ARBA00023180"/>
    </source>
</evidence>
<dbReference type="AlphaFoldDB" id="A0AAD5AND0"/>
<evidence type="ECO:0000256" key="1">
    <source>
        <dbReference type="ARBA" id="ARBA00004141"/>
    </source>
</evidence>
<dbReference type="InterPro" id="IPR036364">
    <property type="entry name" value="SEA_dom_sf"/>
</dbReference>
<comment type="subcellular location">
    <subcellularLocation>
        <location evidence="1">Membrane</location>
        <topology evidence="1">Multi-pass membrane protein</topology>
    </subcellularLocation>
</comment>
<dbReference type="InterPro" id="IPR000082">
    <property type="entry name" value="SEA_dom"/>
</dbReference>
<evidence type="ECO:0000256" key="3">
    <source>
        <dbReference type="ARBA" id="ARBA00022692"/>
    </source>
</evidence>
<sequence length="764" mass="83523">MKADGSTCTTPPALIEFQQSMSLSLDEKFDVALTDPNSATYSKYNTTLVKAIDFSYRNMTGYKPGSVRILRFRPGSVIVDFTINTTVKEPDFKAANSELSQILTLNGFKVAENAFAYSEEYDLLNSSGQIYPLQDLQLICALPIDVMGNVQWQVNGIDPFPNPVKYRLLNNNRTLIVNSVSAEDTAFNCEDSSFGVGSVNQTTFRQCNENETGIQWAVCNKAGKWSIISDNCTLRVIQNLADQAKNFLNTVDVITSEKAQATWTSLNNDKATGNASSMLLQSIEIIGSSFSDNNFSITTSNIQLVRNFNNLIQGILGTNASTQIVIPETSTPFPVTVIIFSAFDSVLPVRNATLSDSNETSTKINGDVVMIKGDSLISNISLGYSVINQSLGNPQCVFWNFSLLDGLGAWDSTGCELKPGGDQTKSLTCQCNHTTSFSILMSPFSLENAALAYITYIGVGVSIGSLFLCLLFESLIWKFVSKTDTSYMRHVSIVNMALSLLVADICFIIGAAIGKPGQKTPVGPCSTVTFFIHFFYLALFFWMLLSALLLLYRTVVIFSRMSRAVMMTIAFTVGYGAPLIIAVITVAVTAGNGGYIQEENTCWLNWYKTKAILAFVIPALLIVLINLLVLIVVIYKIMRSGFLASIQRDDKRALVMIARCVGILTPLFGLTWGFGIGTMVSSAYGIHVVFAVLNSLQSGLGSTIMGKTTDLPVQKIHKSKVSTVVYQEVLEHFMLPSDDQLYGDADIIFQQDLAPAYTAKSTKS</sequence>
<dbReference type="InterPro" id="IPR000832">
    <property type="entry name" value="GPCR_2_secretin-like"/>
</dbReference>
<feature type="transmembrane region" description="Helical" evidence="8">
    <location>
        <begin position="493"/>
        <end position="513"/>
    </location>
</feature>
<organism evidence="12 13">
    <name type="scientific">Silurus asotus</name>
    <name type="common">Amur catfish</name>
    <name type="synonym">Parasilurus asotus</name>
    <dbReference type="NCBI Taxonomy" id="30991"/>
    <lineage>
        <taxon>Eukaryota</taxon>
        <taxon>Metazoa</taxon>
        <taxon>Chordata</taxon>
        <taxon>Craniata</taxon>
        <taxon>Vertebrata</taxon>
        <taxon>Euteleostomi</taxon>
        <taxon>Actinopterygii</taxon>
        <taxon>Neopterygii</taxon>
        <taxon>Teleostei</taxon>
        <taxon>Ostariophysi</taxon>
        <taxon>Siluriformes</taxon>
        <taxon>Siluridae</taxon>
        <taxon>Silurus</taxon>
    </lineage>
</organism>
<feature type="transmembrane region" description="Helical" evidence="8">
    <location>
        <begin position="611"/>
        <end position="635"/>
    </location>
</feature>
<gene>
    <name evidence="12" type="ORF">C0J50_20456</name>
</gene>
<keyword evidence="13" id="KW-1185">Reference proteome</keyword>
<dbReference type="InterPro" id="IPR057244">
    <property type="entry name" value="GAIN_B"/>
</dbReference>
<feature type="transmembrane region" description="Helical" evidence="8">
    <location>
        <begin position="533"/>
        <end position="552"/>
    </location>
</feature>
<name>A0AAD5AND0_SILAS</name>
<dbReference type="SUPFAM" id="SSF82671">
    <property type="entry name" value="SEA domain"/>
    <property type="match status" value="1"/>
</dbReference>
<dbReference type="SMART" id="SM00303">
    <property type="entry name" value="GPS"/>
    <property type="match status" value="1"/>
</dbReference>
<evidence type="ECO:0000256" key="2">
    <source>
        <dbReference type="ARBA" id="ARBA00007343"/>
    </source>
</evidence>
<feature type="transmembrane region" description="Helical" evidence="8">
    <location>
        <begin position="656"/>
        <end position="677"/>
    </location>
</feature>
<feature type="domain" description="GAIN-B" evidence="10">
    <location>
        <begin position="293"/>
        <end position="447"/>
    </location>
</feature>
<dbReference type="PROSITE" id="PS50221">
    <property type="entry name" value="GAIN_B"/>
    <property type="match status" value="1"/>
</dbReference>
<evidence type="ECO:0000259" key="10">
    <source>
        <dbReference type="PROSITE" id="PS50221"/>
    </source>
</evidence>
<comment type="similarity">
    <text evidence="2">Belongs to the G-protein coupled receptor 2 family. Adhesion G-protein coupled receptor (ADGR) subfamily.</text>
</comment>
<feature type="transmembrane region" description="Helical" evidence="8">
    <location>
        <begin position="450"/>
        <end position="472"/>
    </location>
</feature>
<dbReference type="PANTHER" id="PTHR45813">
    <property type="entry name" value="IG-LIKE DOMAIN-CONTAINING PROTEIN"/>
    <property type="match status" value="1"/>
</dbReference>
<dbReference type="InterPro" id="IPR051587">
    <property type="entry name" value="Adhesion_GPCR"/>
</dbReference>
<evidence type="ECO:0000256" key="5">
    <source>
        <dbReference type="ARBA" id="ARBA00023136"/>
    </source>
</evidence>
<feature type="domain" description="G-protein coupled receptors family 2 profile 2" evidence="11">
    <location>
        <begin position="451"/>
        <end position="709"/>
    </location>
</feature>
<dbReference type="Proteomes" id="UP001205998">
    <property type="component" value="Unassembled WGS sequence"/>
</dbReference>
<keyword evidence="5 8" id="KW-0472">Membrane</keyword>
<dbReference type="InterPro" id="IPR046338">
    <property type="entry name" value="GAIN_dom_sf"/>
</dbReference>
<dbReference type="GO" id="GO:0004930">
    <property type="term" value="F:G protein-coupled receptor activity"/>
    <property type="evidence" value="ECO:0007669"/>
    <property type="project" value="InterPro"/>
</dbReference>
<dbReference type="PRINTS" id="PR00249">
    <property type="entry name" value="GPCRSECRETIN"/>
</dbReference>
<dbReference type="InterPro" id="IPR017981">
    <property type="entry name" value="GPCR_2-like_7TM"/>
</dbReference>
<evidence type="ECO:0000256" key="8">
    <source>
        <dbReference type="SAM" id="Phobius"/>
    </source>
</evidence>
<dbReference type="Pfam" id="PF01825">
    <property type="entry name" value="GPS"/>
    <property type="match status" value="1"/>
</dbReference>
<evidence type="ECO:0000259" key="11">
    <source>
        <dbReference type="PROSITE" id="PS50261"/>
    </source>
</evidence>
<dbReference type="FunFam" id="1.20.1070.10:FF:000058">
    <property type="entry name" value="Adhesion G protein-coupled receptor F5"/>
    <property type="match status" value="1"/>
</dbReference>
<keyword evidence="12" id="KW-0675">Receptor</keyword>
<reference evidence="12" key="1">
    <citation type="submission" date="2018-07" db="EMBL/GenBank/DDBJ databases">
        <title>Comparative genomics of catfishes provides insights into carnivory and benthic adaptation.</title>
        <authorList>
            <person name="Zhang Y."/>
            <person name="Wang D."/>
            <person name="Peng Z."/>
            <person name="Zheng S."/>
            <person name="Shao F."/>
            <person name="Tao W."/>
        </authorList>
    </citation>
    <scope>NUCLEOTIDE SEQUENCE</scope>
    <source>
        <strain evidence="12">Chongqing</strain>
    </source>
</reference>
<dbReference type="InterPro" id="IPR000203">
    <property type="entry name" value="GPS"/>
</dbReference>
<keyword evidence="6" id="KW-1015">Disulfide bond</keyword>
<protein>
    <submittedName>
        <fullName evidence="12">Adhesion G-protein coupled receptor F1</fullName>
    </submittedName>
</protein>
<dbReference type="GO" id="GO:0007189">
    <property type="term" value="P:adenylate cyclase-activating G protein-coupled receptor signaling pathway"/>
    <property type="evidence" value="ECO:0007669"/>
    <property type="project" value="TreeGrafter"/>
</dbReference>
<feature type="domain" description="SEA" evidence="9">
    <location>
        <begin position="13"/>
        <end position="135"/>
    </location>
</feature>
<keyword evidence="3 8" id="KW-0812">Transmembrane</keyword>
<feature type="transmembrane region" description="Helical" evidence="8">
    <location>
        <begin position="564"/>
        <end position="591"/>
    </location>
</feature>
<comment type="caution">
    <text evidence="12">The sequence shown here is derived from an EMBL/GenBank/DDBJ whole genome shotgun (WGS) entry which is preliminary data.</text>
</comment>
<accession>A0AAD5AND0</accession>
<evidence type="ECO:0000313" key="12">
    <source>
        <dbReference type="EMBL" id="KAI5619939.1"/>
    </source>
</evidence>
<keyword evidence="7" id="KW-0325">Glycoprotein</keyword>
<dbReference type="GO" id="GO:0016020">
    <property type="term" value="C:membrane"/>
    <property type="evidence" value="ECO:0007669"/>
    <property type="project" value="UniProtKB-SubCell"/>
</dbReference>
<dbReference type="PROSITE" id="PS50024">
    <property type="entry name" value="SEA"/>
    <property type="match status" value="1"/>
</dbReference>
<dbReference type="PANTHER" id="PTHR45813:SF4">
    <property type="entry name" value="ADHESION G PROTEIN-COUPLED RECEPTOR F5"/>
    <property type="match status" value="1"/>
</dbReference>
<dbReference type="Gene3D" id="2.60.220.50">
    <property type="match status" value="1"/>
</dbReference>
<dbReference type="EMBL" id="MU551654">
    <property type="protein sequence ID" value="KAI5619939.1"/>
    <property type="molecule type" value="Genomic_DNA"/>
</dbReference>
<evidence type="ECO:0000259" key="9">
    <source>
        <dbReference type="PROSITE" id="PS50024"/>
    </source>
</evidence>
<keyword evidence="4 8" id="KW-1133">Transmembrane helix</keyword>
<proteinExistence type="inferred from homology"/>
<dbReference type="PROSITE" id="PS50261">
    <property type="entry name" value="G_PROTEIN_RECEP_F2_4"/>
    <property type="match status" value="1"/>
</dbReference>
<evidence type="ECO:0000256" key="6">
    <source>
        <dbReference type="ARBA" id="ARBA00023157"/>
    </source>
</evidence>
<evidence type="ECO:0000313" key="13">
    <source>
        <dbReference type="Proteomes" id="UP001205998"/>
    </source>
</evidence>
<evidence type="ECO:0000256" key="4">
    <source>
        <dbReference type="ARBA" id="ARBA00022989"/>
    </source>
</evidence>
<dbReference type="Pfam" id="PF00002">
    <property type="entry name" value="7tm_2"/>
    <property type="match status" value="1"/>
</dbReference>
<dbReference type="Gene3D" id="1.20.1070.10">
    <property type="entry name" value="Rhodopsin 7-helix transmembrane proteins"/>
    <property type="match status" value="1"/>
</dbReference>
<dbReference type="GO" id="GO:0007166">
    <property type="term" value="P:cell surface receptor signaling pathway"/>
    <property type="evidence" value="ECO:0007669"/>
    <property type="project" value="InterPro"/>
</dbReference>